<name>A0ACB8TXE9_9APHY</name>
<evidence type="ECO:0000313" key="2">
    <source>
        <dbReference type="Proteomes" id="UP001055072"/>
    </source>
</evidence>
<protein>
    <submittedName>
        <fullName evidence="1">Uncharacterized protein</fullName>
    </submittedName>
</protein>
<dbReference type="EMBL" id="MU274921">
    <property type="protein sequence ID" value="KAI0086758.1"/>
    <property type="molecule type" value="Genomic_DNA"/>
</dbReference>
<comment type="caution">
    <text evidence="1">The sequence shown here is derived from an EMBL/GenBank/DDBJ whole genome shotgun (WGS) entry which is preliminary data.</text>
</comment>
<gene>
    <name evidence="1" type="ORF">BDY19DRAFT_327483</name>
</gene>
<dbReference type="Proteomes" id="UP001055072">
    <property type="component" value="Unassembled WGS sequence"/>
</dbReference>
<reference evidence="1" key="1">
    <citation type="journal article" date="2021" name="Environ. Microbiol.">
        <title>Gene family expansions and transcriptome signatures uncover fungal adaptations to wood decay.</title>
        <authorList>
            <person name="Hage H."/>
            <person name="Miyauchi S."/>
            <person name="Viragh M."/>
            <person name="Drula E."/>
            <person name="Min B."/>
            <person name="Chaduli D."/>
            <person name="Navarro D."/>
            <person name="Favel A."/>
            <person name="Norest M."/>
            <person name="Lesage-Meessen L."/>
            <person name="Balint B."/>
            <person name="Merenyi Z."/>
            <person name="de Eugenio L."/>
            <person name="Morin E."/>
            <person name="Martinez A.T."/>
            <person name="Baldrian P."/>
            <person name="Stursova M."/>
            <person name="Martinez M.J."/>
            <person name="Novotny C."/>
            <person name="Magnuson J.K."/>
            <person name="Spatafora J.W."/>
            <person name="Maurice S."/>
            <person name="Pangilinan J."/>
            <person name="Andreopoulos W."/>
            <person name="LaButti K."/>
            <person name="Hundley H."/>
            <person name="Na H."/>
            <person name="Kuo A."/>
            <person name="Barry K."/>
            <person name="Lipzen A."/>
            <person name="Henrissat B."/>
            <person name="Riley R."/>
            <person name="Ahrendt S."/>
            <person name="Nagy L.G."/>
            <person name="Grigoriev I.V."/>
            <person name="Martin F."/>
            <person name="Rosso M.N."/>
        </authorList>
    </citation>
    <scope>NUCLEOTIDE SEQUENCE</scope>
    <source>
        <strain evidence="1">CBS 384.51</strain>
    </source>
</reference>
<organism evidence="1 2">
    <name type="scientific">Irpex rosettiformis</name>
    <dbReference type="NCBI Taxonomy" id="378272"/>
    <lineage>
        <taxon>Eukaryota</taxon>
        <taxon>Fungi</taxon>
        <taxon>Dikarya</taxon>
        <taxon>Basidiomycota</taxon>
        <taxon>Agaricomycotina</taxon>
        <taxon>Agaricomycetes</taxon>
        <taxon>Polyporales</taxon>
        <taxon>Irpicaceae</taxon>
        <taxon>Irpex</taxon>
    </lineage>
</organism>
<sequence length="200" mass="22425">MQVDNNFSVFDNGVDNLNWPLPFPYSTSPQLLGEASTDATLFSHSTRHPTTLVIIPRPDNGSPTPRKYASVPAIDFWVEGRQGLRLIDALQGNFAGLAGPGHEVMNAVSTKVSYKVEWIGYKPLSKQKYARRVKGRQSRSKIARQVAEIVSEFVNDRARCQTSQPLWRIGRGSIEYANLYLMEIKRVSKSTWVPVLAYAV</sequence>
<proteinExistence type="predicted"/>
<keyword evidence="2" id="KW-1185">Reference proteome</keyword>
<accession>A0ACB8TXE9</accession>
<evidence type="ECO:0000313" key="1">
    <source>
        <dbReference type="EMBL" id="KAI0086758.1"/>
    </source>
</evidence>